<feature type="compositionally biased region" description="Basic and acidic residues" evidence="6">
    <location>
        <begin position="39"/>
        <end position="58"/>
    </location>
</feature>
<dbReference type="Proteomes" id="UP001151582">
    <property type="component" value="Unassembled WGS sequence"/>
</dbReference>
<feature type="transmembrane region" description="Helical" evidence="7">
    <location>
        <begin position="275"/>
        <end position="298"/>
    </location>
</feature>
<feature type="transmembrane region" description="Helical" evidence="7">
    <location>
        <begin position="236"/>
        <end position="254"/>
    </location>
</feature>
<dbReference type="PANTHER" id="PTHR22950:SF349">
    <property type="entry name" value="AMINO ACID TRANSPORTER TRANSMEMBRANE DOMAIN-CONTAINING PROTEIN"/>
    <property type="match status" value="1"/>
</dbReference>
<reference evidence="9" key="1">
    <citation type="submission" date="2022-07" db="EMBL/GenBank/DDBJ databases">
        <title>Phylogenomic reconstructions and comparative analyses of Kickxellomycotina fungi.</title>
        <authorList>
            <person name="Reynolds N.K."/>
            <person name="Stajich J.E."/>
            <person name="Barry K."/>
            <person name="Grigoriev I.V."/>
            <person name="Crous P."/>
            <person name="Smith M.E."/>
        </authorList>
    </citation>
    <scope>NUCLEOTIDE SEQUENCE</scope>
    <source>
        <strain evidence="9">RSA 567</strain>
    </source>
</reference>
<comment type="similarity">
    <text evidence="2">Belongs to the amino acid/polyamine transporter 2 family.</text>
</comment>
<feature type="transmembrane region" description="Helical" evidence="7">
    <location>
        <begin position="138"/>
        <end position="158"/>
    </location>
</feature>
<evidence type="ECO:0000256" key="5">
    <source>
        <dbReference type="ARBA" id="ARBA00023136"/>
    </source>
</evidence>
<accession>A0A9W8EDC5</accession>
<feature type="region of interest" description="Disordered" evidence="6">
    <location>
        <begin position="1"/>
        <end position="58"/>
    </location>
</feature>
<dbReference type="EMBL" id="JANBQB010000281">
    <property type="protein sequence ID" value="KAJ1978369.1"/>
    <property type="molecule type" value="Genomic_DNA"/>
</dbReference>
<keyword evidence="10" id="KW-1185">Reference proteome</keyword>
<feature type="transmembrane region" description="Helical" evidence="7">
    <location>
        <begin position="417"/>
        <end position="439"/>
    </location>
</feature>
<feature type="transmembrane region" description="Helical" evidence="7">
    <location>
        <begin position="64"/>
        <end position="82"/>
    </location>
</feature>
<evidence type="ECO:0000256" key="7">
    <source>
        <dbReference type="SAM" id="Phobius"/>
    </source>
</evidence>
<sequence length="450" mass="48573">MTSIKAVDDKDSTLFSPPADVTVDEKPVTSFDLASPGSDGDHDEHLEKGHGGHEEDRTGSSMSAFFNIVCVVAGSGILQLPVTFSQAGWIGVLCVVLAALFSFFTGHLLIRCLYYKDGQRLGTYPDVGMASFGRIGKIVVLILHYSICLGSACVYINIAGTGVEPLLRNIGVDVSPQVWCIIAAILICLPFVLFKSMKEVTLLGLFGALTTVVMVVVVVVVGLIDMPNQVDVTHMVVDWGMVPAAMGSICFSFGGNVVYPHVESTMRRPQSWTKVLGMATVAILTMYLLVAIVGYQVYGDQVKSPIYDSLPTNAATTVAILMLAAHVILAAPMMLTTFALEIEENFHITTAYMSKSREFITRAIFRTATVVVITIPAMFLPVKSLMALVGSLSNSLIIYALPVVCYWRLFGIRSMNVAWLVLSGLCIVTAVMACIFGTIDAIKDIIKVFS</sequence>
<protein>
    <recommendedName>
        <fullName evidence="8">Amino acid transporter transmembrane domain-containing protein</fullName>
    </recommendedName>
</protein>
<dbReference type="AlphaFoldDB" id="A0A9W8EDC5"/>
<name>A0A9W8EDC5_9FUNG</name>
<evidence type="ECO:0000313" key="9">
    <source>
        <dbReference type="EMBL" id="KAJ1978369.1"/>
    </source>
</evidence>
<evidence type="ECO:0000259" key="8">
    <source>
        <dbReference type="Pfam" id="PF01490"/>
    </source>
</evidence>
<evidence type="ECO:0000256" key="1">
    <source>
        <dbReference type="ARBA" id="ARBA00004141"/>
    </source>
</evidence>
<evidence type="ECO:0000256" key="4">
    <source>
        <dbReference type="ARBA" id="ARBA00022989"/>
    </source>
</evidence>
<feature type="transmembrane region" description="Helical" evidence="7">
    <location>
        <begin position="363"/>
        <end position="382"/>
    </location>
</feature>
<dbReference type="Pfam" id="PF01490">
    <property type="entry name" value="Aa_trans"/>
    <property type="match status" value="1"/>
</dbReference>
<dbReference type="PANTHER" id="PTHR22950">
    <property type="entry name" value="AMINO ACID TRANSPORTER"/>
    <property type="match status" value="1"/>
</dbReference>
<evidence type="ECO:0000313" key="10">
    <source>
        <dbReference type="Proteomes" id="UP001151582"/>
    </source>
</evidence>
<proteinExistence type="inferred from homology"/>
<feature type="transmembrane region" description="Helical" evidence="7">
    <location>
        <begin position="178"/>
        <end position="194"/>
    </location>
</feature>
<dbReference type="GO" id="GO:0005774">
    <property type="term" value="C:vacuolar membrane"/>
    <property type="evidence" value="ECO:0007669"/>
    <property type="project" value="TreeGrafter"/>
</dbReference>
<comment type="subcellular location">
    <subcellularLocation>
        <location evidence="1">Membrane</location>
        <topology evidence="1">Multi-pass membrane protein</topology>
    </subcellularLocation>
</comment>
<organism evidence="9 10">
    <name type="scientific">Dimargaris verticillata</name>
    <dbReference type="NCBI Taxonomy" id="2761393"/>
    <lineage>
        <taxon>Eukaryota</taxon>
        <taxon>Fungi</taxon>
        <taxon>Fungi incertae sedis</taxon>
        <taxon>Zoopagomycota</taxon>
        <taxon>Kickxellomycotina</taxon>
        <taxon>Dimargaritomycetes</taxon>
        <taxon>Dimargaritales</taxon>
        <taxon>Dimargaritaceae</taxon>
        <taxon>Dimargaris</taxon>
    </lineage>
</organism>
<feature type="transmembrane region" description="Helical" evidence="7">
    <location>
        <begin position="201"/>
        <end position="224"/>
    </location>
</feature>
<feature type="transmembrane region" description="Helical" evidence="7">
    <location>
        <begin position="388"/>
        <end position="410"/>
    </location>
</feature>
<keyword evidence="3 7" id="KW-0812">Transmembrane</keyword>
<keyword evidence="4 7" id="KW-1133">Transmembrane helix</keyword>
<comment type="caution">
    <text evidence="9">The sequence shown here is derived from an EMBL/GenBank/DDBJ whole genome shotgun (WGS) entry which is preliminary data.</text>
</comment>
<evidence type="ECO:0000256" key="6">
    <source>
        <dbReference type="SAM" id="MobiDB-lite"/>
    </source>
</evidence>
<dbReference type="Gene3D" id="1.20.1740.10">
    <property type="entry name" value="Amino acid/polyamine transporter I"/>
    <property type="match status" value="1"/>
</dbReference>
<feature type="domain" description="Amino acid transporter transmembrane" evidence="8">
    <location>
        <begin position="58"/>
        <end position="442"/>
    </location>
</feature>
<dbReference type="InterPro" id="IPR013057">
    <property type="entry name" value="AA_transpt_TM"/>
</dbReference>
<feature type="transmembrane region" description="Helical" evidence="7">
    <location>
        <begin position="88"/>
        <end position="110"/>
    </location>
</feature>
<dbReference type="OrthoDB" id="40134at2759"/>
<evidence type="ECO:0000256" key="2">
    <source>
        <dbReference type="ARBA" id="ARBA00008066"/>
    </source>
</evidence>
<feature type="compositionally biased region" description="Basic and acidic residues" evidence="6">
    <location>
        <begin position="1"/>
        <end position="12"/>
    </location>
</feature>
<feature type="transmembrane region" description="Helical" evidence="7">
    <location>
        <begin position="318"/>
        <end position="342"/>
    </location>
</feature>
<dbReference type="GO" id="GO:0015179">
    <property type="term" value="F:L-amino acid transmembrane transporter activity"/>
    <property type="evidence" value="ECO:0007669"/>
    <property type="project" value="TreeGrafter"/>
</dbReference>
<gene>
    <name evidence="9" type="ORF">H4R34_003227</name>
</gene>
<evidence type="ECO:0000256" key="3">
    <source>
        <dbReference type="ARBA" id="ARBA00022692"/>
    </source>
</evidence>
<keyword evidence="5 7" id="KW-0472">Membrane</keyword>